<dbReference type="Pfam" id="PF00809">
    <property type="entry name" value="Pterin_bind"/>
    <property type="match status" value="1"/>
</dbReference>
<organism evidence="11 12">
    <name type="scientific">Bowmanella denitrificans</name>
    <dbReference type="NCBI Taxonomy" id="366582"/>
    <lineage>
        <taxon>Bacteria</taxon>
        <taxon>Pseudomonadati</taxon>
        <taxon>Pseudomonadota</taxon>
        <taxon>Gammaproteobacteria</taxon>
        <taxon>Alteromonadales</taxon>
        <taxon>Alteromonadaceae</taxon>
        <taxon>Bowmanella</taxon>
    </lineage>
</organism>
<dbReference type="SUPFAM" id="SSF51717">
    <property type="entry name" value="Dihydropteroate synthetase-like"/>
    <property type="match status" value="1"/>
</dbReference>
<evidence type="ECO:0000256" key="7">
    <source>
        <dbReference type="ARBA" id="ARBA00022842"/>
    </source>
</evidence>
<keyword evidence="7 9" id="KW-0460">Magnesium</keyword>
<dbReference type="InterPro" id="IPR000489">
    <property type="entry name" value="Pterin-binding_dom"/>
</dbReference>
<dbReference type="InterPro" id="IPR011005">
    <property type="entry name" value="Dihydropteroate_synth-like_sf"/>
</dbReference>
<protein>
    <recommendedName>
        <fullName evidence="4 9">Dihydropteroate synthase</fullName>
        <shortName evidence="9">DHPS</shortName>
        <ecNumber evidence="4 9">2.5.1.15</ecNumber>
    </recommendedName>
    <alternativeName>
        <fullName evidence="9">Dihydropteroate pyrophosphorylase</fullName>
    </alternativeName>
</protein>
<keyword evidence="8 9" id="KW-0289">Folate biosynthesis</keyword>
<keyword evidence="6 9" id="KW-0479">Metal-binding</keyword>
<sequence>MKFADKYLDLSQPRVMGILNVTPDSFSDGGKFNHLDTALYQVEQMLSDGAAFIDVGGESTRPGAAEVSVNEELDRVVPVIEAIHARFDTVISIDTSKSQVMQAACDAGAGLINDVRALQEDGALAVAAQSRAAVCLMHMQGQPRTMQQQPQYQNLFTDIFSFLDDRVQRCLQAGIARDKILLDPGFGFGKTLQHNYQLLQGMERFHHLGLPLLVGMSRKSMLGTLLSRPVEERLAGSLACATIAALKGAQIIRVHDVKQTVDALKVVMATLNPELI</sequence>
<evidence type="ECO:0000256" key="4">
    <source>
        <dbReference type="ARBA" id="ARBA00012458"/>
    </source>
</evidence>
<dbReference type="PANTHER" id="PTHR20941">
    <property type="entry name" value="FOLATE SYNTHESIS PROTEINS"/>
    <property type="match status" value="1"/>
</dbReference>
<evidence type="ECO:0000256" key="1">
    <source>
        <dbReference type="ARBA" id="ARBA00000012"/>
    </source>
</evidence>
<comment type="pathway">
    <text evidence="3 9">Cofactor biosynthesis; tetrahydrofolate biosynthesis; 7,8-dihydrofolate from 2-amino-4-hydroxy-6-hydroxymethyl-7,8-dihydropteridine diphosphate and 4-aminobenzoate: step 1/2.</text>
</comment>
<accession>A0ABP3GMU0</accession>
<dbReference type="Gene3D" id="3.20.20.20">
    <property type="entry name" value="Dihydropteroate synthase-like"/>
    <property type="match status" value="1"/>
</dbReference>
<comment type="catalytic activity">
    <reaction evidence="1">
        <text>(7,8-dihydropterin-6-yl)methyl diphosphate + 4-aminobenzoate = 7,8-dihydropteroate + diphosphate</text>
        <dbReference type="Rhea" id="RHEA:19949"/>
        <dbReference type="ChEBI" id="CHEBI:17836"/>
        <dbReference type="ChEBI" id="CHEBI:17839"/>
        <dbReference type="ChEBI" id="CHEBI:33019"/>
        <dbReference type="ChEBI" id="CHEBI:72950"/>
        <dbReference type="EC" id="2.5.1.15"/>
    </reaction>
</comment>
<evidence type="ECO:0000256" key="8">
    <source>
        <dbReference type="ARBA" id="ARBA00022909"/>
    </source>
</evidence>
<dbReference type="Proteomes" id="UP001501757">
    <property type="component" value="Unassembled WGS sequence"/>
</dbReference>
<dbReference type="PROSITE" id="PS50972">
    <property type="entry name" value="PTERIN_BINDING"/>
    <property type="match status" value="1"/>
</dbReference>
<comment type="function">
    <text evidence="9">Catalyzes the condensation of para-aminobenzoate (pABA) with 6-hydroxymethyl-7,8-dihydropterin diphosphate (DHPt-PP) to form 7,8-dihydropteroate (H2Pte), the immediate precursor of folate derivatives.</text>
</comment>
<keyword evidence="5 9" id="KW-0808">Transferase</keyword>
<dbReference type="NCBIfam" id="TIGR01496">
    <property type="entry name" value="DHPS"/>
    <property type="match status" value="1"/>
</dbReference>
<evidence type="ECO:0000256" key="2">
    <source>
        <dbReference type="ARBA" id="ARBA00001946"/>
    </source>
</evidence>
<comment type="similarity">
    <text evidence="9">Belongs to the DHPS family.</text>
</comment>
<feature type="domain" description="Pterin-binding" evidence="10">
    <location>
        <begin position="13"/>
        <end position="265"/>
    </location>
</feature>
<evidence type="ECO:0000256" key="6">
    <source>
        <dbReference type="ARBA" id="ARBA00022723"/>
    </source>
</evidence>
<evidence type="ECO:0000256" key="9">
    <source>
        <dbReference type="RuleBase" id="RU361205"/>
    </source>
</evidence>
<evidence type="ECO:0000313" key="12">
    <source>
        <dbReference type="Proteomes" id="UP001501757"/>
    </source>
</evidence>
<dbReference type="CDD" id="cd00739">
    <property type="entry name" value="DHPS"/>
    <property type="match status" value="1"/>
</dbReference>
<evidence type="ECO:0000256" key="5">
    <source>
        <dbReference type="ARBA" id="ARBA00022679"/>
    </source>
</evidence>
<comment type="caution">
    <text evidence="11">The sequence shown here is derived from an EMBL/GenBank/DDBJ whole genome shotgun (WGS) entry which is preliminary data.</text>
</comment>
<evidence type="ECO:0000313" key="11">
    <source>
        <dbReference type="EMBL" id="GAA0349968.1"/>
    </source>
</evidence>
<dbReference type="RefSeq" id="WP_343843168.1">
    <property type="nucleotide sequence ID" value="NZ_BAAAEI010000006.1"/>
</dbReference>
<evidence type="ECO:0000259" key="10">
    <source>
        <dbReference type="PROSITE" id="PS50972"/>
    </source>
</evidence>
<dbReference type="InterPro" id="IPR045031">
    <property type="entry name" value="DHP_synth-like"/>
</dbReference>
<gene>
    <name evidence="11" type="primary">folP</name>
    <name evidence="11" type="ORF">GCM10009092_12970</name>
</gene>
<reference evidence="12" key="1">
    <citation type="journal article" date="2019" name="Int. J. Syst. Evol. Microbiol.">
        <title>The Global Catalogue of Microorganisms (GCM) 10K type strain sequencing project: providing services to taxonomists for standard genome sequencing and annotation.</title>
        <authorList>
            <consortium name="The Broad Institute Genomics Platform"/>
            <consortium name="The Broad Institute Genome Sequencing Center for Infectious Disease"/>
            <person name="Wu L."/>
            <person name="Ma J."/>
        </authorList>
    </citation>
    <scope>NUCLEOTIDE SEQUENCE [LARGE SCALE GENOMIC DNA]</scope>
    <source>
        <strain evidence="12">JCM 13378</strain>
    </source>
</reference>
<comment type="cofactor">
    <cofactor evidence="2 9">
        <name>Mg(2+)</name>
        <dbReference type="ChEBI" id="CHEBI:18420"/>
    </cofactor>
</comment>
<dbReference type="EC" id="2.5.1.15" evidence="4 9"/>
<name>A0ABP3GMU0_9ALTE</name>
<evidence type="ECO:0000256" key="3">
    <source>
        <dbReference type="ARBA" id="ARBA00004763"/>
    </source>
</evidence>
<dbReference type="PANTHER" id="PTHR20941:SF1">
    <property type="entry name" value="FOLIC ACID SYNTHESIS PROTEIN FOL1"/>
    <property type="match status" value="1"/>
</dbReference>
<dbReference type="EMBL" id="BAAAEI010000006">
    <property type="protein sequence ID" value="GAA0349968.1"/>
    <property type="molecule type" value="Genomic_DNA"/>
</dbReference>
<proteinExistence type="inferred from homology"/>
<dbReference type="InterPro" id="IPR006390">
    <property type="entry name" value="DHP_synth_dom"/>
</dbReference>
<dbReference type="PROSITE" id="PS00792">
    <property type="entry name" value="DHPS_1"/>
    <property type="match status" value="1"/>
</dbReference>
<keyword evidence="12" id="KW-1185">Reference proteome</keyword>